<dbReference type="Gene3D" id="2.170.130.10">
    <property type="entry name" value="TonB-dependent receptor, plug domain"/>
    <property type="match status" value="1"/>
</dbReference>
<dbReference type="NCBIfam" id="TIGR04056">
    <property type="entry name" value="OMP_RagA_SusC"/>
    <property type="match status" value="1"/>
</dbReference>
<dbReference type="STRING" id="550983.A4R26_25260"/>
<accession>A0A1V9FEL6</accession>
<protein>
    <submittedName>
        <fullName evidence="2">SusC/RagA family protein</fullName>
    </submittedName>
</protein>
<evidence type="ECO:0000313" key="2">
    <source>
        <dbReference type="EMBL" id="OQP56790.1"/>
    </source>
</evidence>
<dbReference type="NCBIfam" id="TIGR04057">
    <property type="entry name" value="SusC_RagA_signa"/>
    <property type="match status" value="1"/>
</dbReference>
<dbReference type="InterPro" id="IPR023997">
    <property type="entry name" value="TonB-dep_OMP_SusC/RagA_CS"/>
</dbReference>
<dbReference type="Pfam" id="PF07715">
    <property type="entry name" value="Plug"/>
    <property type="match status" value="1"/>
</dbReference>
<comment type="caution">
    <text evidence="2">The sequence shown here is derived from an EMBL/GenBank/DDBJ whole genome shotgun (WGS) entry which is preliminary data.</text>
</comment>
<reference evidence="3" key="1">
    <citation type="submission" date="2016-04" db="EMBL/GenBank/DDBJ databases">
        <authorList>
            <person name="Chen L."/>
            <person name="Zhuang W."/>
            <person name="Wang G."/>
        </authorList>
    </citation>
    <scope>NUCLEOTIDE SEQUENCE [LARGE SCALE GENOMIC DNA]</scope>
    <source>
        <strain evidence="3">208</strain>
    </source>
</reference>
<keyword evidence="3" id="KW-1185">Reference proteome</keyword>
<evidence type="ECO:0000259" key="1">
    <source>
        <dbReference type="Pfam" id="PF07715"/>
    </source>
</evidence>
<dbReference type="InterPro" id="IPR012910">
    <property type="entry name" value="Plug_dom"/>
</dbReference>
<feature type="domain" description="TonB-dependent receptor plug" evidence="1">
    <location>
        <begin position="60"/>
        <end position="104"/>
    </location>
</feature>
<dbReference type="Proteomes" id="UP000192276">
    <property type="component" value="Unassembled WGS sequence"/>
</dbReference>
<name>A0A1V9FEL6_9BACT</name>
<dbReference type="SUPFAM" id="SSF56935">
    <property type="entry name" value="Porins"/>
    <property type="match status" value="1"/>
</dbReference>
<organism evidence="2 3">
    <name type="scientific">Niastella populi</name>
    <dbReference type="NCBI Taxonomy" id="550983"/>
    <lineage>
        <taxon>Bacteria</taxon>
        <taxon>Pseudomonadati</taxon>
        <taxon>Bacteroidota</taxon>
        <taxon>Chitinophagia</taxon>
        <taxon>Chitinophagales</taxon>
        <taxon>Chitinophagaceae</taxon>
        <taxon>Niastella</taxon>
    </lineage>
</organism>
<proteinExistence type="predicted"/>
<dbReference type="EMBL" id="LWBP01000196">
    <property type="protein sequence ID" value="OQP56790.1"/>
    <property type="molecule type" value="Genomic_DNA"/>
</dbReference>
<evidence type="ECO:0000313" key="3">
    <source>
        <dbReference type="Proteomes" id="UP000192276"/>
    </source>
</evidence>
<gene>
    <name evidence="2" type="ORF">A4R26_25260</name>
</gene>
<sequence>MPTPGRDSAVHIAYRTVDKKELPGAISIINPPQYLDKNFGNYPLEGSAAFVGGNNFWNIGAPLVLIDGVPRSVNDITANEIEQISFLKGANAVVLYGSRAANGVMLITTKRGRAGAAIINVRANSGINVPKSYPDFLGSAEYMRFYNQALKNDGLPALYADSTIARHAAGSNPYRYPDVNYFSSDYLRKVYNTHSANAEFSSGTGRARFYALAGFQNQNSLLNFGEGKKEHNTRLNLRGNIDLKLNDYISTYVNVSTVFYTNRNALGNYWQRADSLQPHRFAPLIPVSSVSAGSKNAQTLVSGSRNIIDGQYLLSGTQQFLTNPISDVYAAGYNIFTSRQFQYTSGIDVDLKNVLKGLSFHGQMSIDYSNTYNESVNNSYAIYVPTWTSTAAGDTIAQLAMFNKDSKPGTQNLSNTWSDQLIDFNVHLDYVNTFGQKHNLSAMLMADGLRRRQTGDYQYRTNANAGLQLAYNYDHKYYAEFTGAVVNSTRLPAATRVAFSPTVSLGWLLNEERFLKGSGVVDRLKLTAAAGIVNTDLDFSANGYYLYNAVYSPTAFYSWADGTYTNRTTTISRGENLALTYAKRKEINVSVEGSLFKSKLDFLASLFYIKKDGMPVQNYSLYPGYFFTGFPETSFVPYANFAANRYQGFDFQVNFHENVGAVKLTIGAAGTYVATKALKRDELFPDSYRNRAGKPVDAIFGLQSRGLFAGQDEIDDHEIQRFGTVKPGDIRYADQNGDKVIDEKDEVMIGRWGSPFTGGIHVTAQWKNLTLFVLGTASFGGTGIRSGDYHWVTGAVKYSAVVRNSWTEATKHAAGYPRLSTLGSGNNFRFSDFWTYSTDRINISKVQLTWAFPQKILQQSFVRGLSLYVSGSDLLTIAKNRELMELNIGTLPQTRFFNFGVKGEF</sequence>
<dbReference type="AlphaFoldDB" id="A0A1V9FEL6"/>
<dbReference type="InterPro" id="IPR023996">
    <property type="entry name" value="TonB-dep_OMP_SusC/RagA"/>
</dbReference>
<dbReference type="InterPro" id="IPR037066">
    <property type="entry name" value="Plug_dom_sf"/>
</dbReference>